<feature type="transmembrane region" description="Helical" evidence="1">
    <location>
        <begin position="106"/>
        <end position="125"/>
    </location>
</feature>
<feature type="transmembrane region" description="Helical" evidence="1">
    <location>
        <begin position="16"/>
        <end position="44"/>
    </location>
</feature>
<dbReference type="PANTHER" id="PTHR41309">
    <property type="entry name" value="MEMBRANE PROTEIN-RELATED"/>
    <property type="match status" value="1"/>
</dbReference>
<dbReference type="eggNOG" id="ENOG502Z88E">
    <property type="taxonomic scope" value="Bacteria"/>
</dbReference>
<dbReference type="InterPro" id="IPR022324">
    <property type="entry name" value="Bacilysin_exporter_BacE_put"/>
</dbReference>
<dbReference type="PRINTS" id="PR01988">
    <property type="entry name" value="EXPORTERBACE"/>
</dbReference>
<evidence type="ECO:0000256" key="1">
    <source>
        <dbReference type="SAM" id="Phobius"/>
    </source>
</evidence>
<dbReference type="AlphaFoldDB" id="A0A0B0IPI4"/>
<keyword evidence="3" id="KW-1185">Reference proteome</keyword>
<dbReference type="OrthoDB" id="1913432at2"/>
<dbReference type="STRING" id="333138.LQ50_02475"/>
<protein>
    <submittedName>
        <fullName evidence="2">Multidrug ABC transporter permease</fullName>
    </submittedName>
</protein>
<keyword evidence="1" id="KW-0812">Transmembrane</keyword>
<dbReference type="Proteomes" id="UP000030832">
    <property type="component" value="Unassembled WGS sequence"/>
</dbReference>
<dbReference type="InterPro" id="IPR025699">
    <property type="entry name" value="ABC2_memb-like"/>
</dbReference>
<gene>
    <name evidence="2" type="ORF">LQ50_02475</name>
</gene>
<dbReference type="GO" id="GO:0016020">
    <property type="term" value="C:membrane"/>
    <property type="evidence" value="ECO:0007669"/>
    <property type="project" value="InterPro"/>
</dbReference>
<accession>A0A0B0IPI4</accession>
<feature type="transmembrane region" description="Helical" evidence="1">
    <location>
        <begin position="164"/>
        <end position="187"/>
    </location>
</feature>
<dbReference type="RefSeq" id="WP_034625677.1">
    <property type="nucleotide sequence ID" value="NZ_JRJU01000002.1"/>
</dbReference>
<reference evidence="2 3" key="1">
    <citation type="submission" date="2014-09" db="EMBL/GenBank/DDBJ databases">
        <title>Genome sequencing and annotation of Bacillus Okhensis strain Kh10-101T.</title>
        <authorList>
            <person name="Prakash J.S."/>
        </authorList>
    </citation>
    <scope>NUCLEOTIDE SEQUENCE [LARGE SCALE GENOMIC DNA]</scope>
    <source>
        <strain evidence="3">Kh10-101T</strain>
    </source>
</reference>
<keyword evidence="1" id="KW-1133">Transmembrane helix</keyword>
<evidence type="ECO:0000313" key="2">
    <source>
        <dbReference type="EMBL" id="KHF41591.1"/>
    </source>
</evidence>
<sequence>MFNLIRRDVILQKRQLLIFVPFILFFIIMGSHPVFIFLVASIFIPFNTYAYDEKVETNILLNSLPYTRFEIIAARYLGAIVYMVLSIVVTSVALFAFSKPFSISDIALGGGLFLLFAALTFPLFYIFKPGYITTAVLISFILLSYLSGPIVSFVNENVTVLTNFIVNLSIPVLYFGAAVVILILYALSWGVTSVIYQRKVF</sequence>
<dbReference type="EMBL" id="JRJU01000002">
    <property type="protein sequence ID" value="KHF41591.1"/>
    <property type="molecule type" value="Genomic_DNA"/>
</dbReference>
<proteinExistence type="predicted"/>
<comment type="caution">
    <text evidence="2">The sequence shown here is derived from an EMBL/GenBank/DDBJ whole genome shotgun (WGS) entry which is preliminary data.</text>
</comment>
<organism evidence="2 3">
    <name type="scientific">Halalkalibacter okhensis</name>
    <dbReference type="NCBI Taxonomy" id="333138"/>
    <lineage>
        <taxon>Bacteria</taxon>
        <taxon>Bacillati</taxon>
        <taxon>Bacillota</taxon>
        <taxon>Bacilli</taxon>
        <taxon>Bacillales</taxon>
        <taxon>Bacillaceae</taxon>
        <taxon>Halalkalibacter</taxon>
    </lineage>
</organism>
<feature type="transmembrane region" description="Helical" evidence="1">
    <location>
        <begin position="76"/>
        <end position="97"/>
    </location>
</feature>
<name>A0A0B0IPI4_9BACI</name>
<evidence type="ECO:0000313" key="3">
    <source>
        <dbReference type="Proteomes" id="UP000030832"/>
    </source>
</evidence>
<dbReference type="PANTHER" id="PTHR41309:SF2">
    <property type="entry name" value="MEMBRANE PROTEIN"/>
    <property type="match status" value="1"/>
</dbReference>
<keyword evidence="1" id="KW-0472">Membrane</keyword>
<feature type="transmembrane region" description="Helical" evidence="1">
    <location>
        <begin position="131"/>
        <end position="152"/>
    </location>
</feature>
<dbReference type="Pfam" id="PF13346">
    <property type="entry name" value="ABC2_membrane_5"/>
    <property type="match status" value="1"/>
</dbReference>